<dbReference type="PANTHER" id="PTHR22572">
    <property type="entry name" value="SUGAR-1-PHOSPHATE GUANYL TRANSFERASE"/>
    <property type="match status" value="1"/>
</dbReference>
<accession>A0A1G9QHB8</accession>
<sequence length="348" mass="40177">MRNFRDHLILTGSSIKDALFKLNELAKDAILFVADPEGKLVGSLTDGDVRRGLLRGIMIDNVIEDIIQKNPRYIRKEEGDIQKIIEYREGNFRILPVVDKNHKIVNVINFREMRSYLPIDAVIMAGGRGERLRPLTDSTPKPLLKIGDKPIIEHNIDRLVAFGVDDFWISVRYLGEQIEAYFKDGSEKNIKTKYLYETKPLGTIGAIANEKEFLHDYILVTNSDILTNLNYEDFFLSFVESEADLSVVTIPYEVNVPYAVLETTNKHVVSFKEKPTYTYYSNGGIYLMKKKILELIPQNEFFNATDLMEKLIGEGYKVHSYPLRGYWLDIGKHEDFERAQEDIKHIKF</sequence>
<keyword evidence="3" id="KW-1185">Reference proteome</keyword>
<dbReference type="STRING" id="192904.SAMN04488514_10541"/>
<feature type="domain" description="Nucleotidyl transferase" evidence="1">
    <location>
        <begin position="121"/>
        <end position="344"/>
    </location>
</feature>
<dbReference type="GO" id="GO:0016740">
    <property type="term" value="F:transferase activity"/>
    <property type="evidence" value="ECO:0007669"/>
    <property type="project" value="UniProtKB-KW"/>
</dbReference>
<evidence type="ECO:0000313" key="2">
    <source>
        <dbReference type="EMBL" id="SDM10366.1"/>
    </source>
</evidence>
<keyword evidence="2" id="KW-0808">Transferase</keyword>
<name>A0A1G9QHB8_9FLAO</name>
<organism evidence="2 3">
    <name type="scientific">Kriegella aquimaris</name>
    <dbReference type="NCBI Taxonomy" id="192904"/>
    <lineage>
        <taxon>Bacteria</taxon>
        <taxon>Pseudomonadati</taxon>
        <taxon>Bacteroidota</taxon>
        <taxon>Flavobacteriia</taxon>
        <taxon>Flavobacteriales</taxon>
        <taxon>Flavobacteriaceae</taxon>
        <taxon>Kriegella</taxon>
    </lineage>
</organism>
<dbReference type="EMBL" id="FNGV01000005">
    <property type="protein sequence ID" value="SDM10366.1"/>
    <property type="molecule type" value="Genomic_DNA"/>
</dbReference>
<dbReference type="Proteomes" id="UP000199440">
    <property type="component" value="Unassembled WGS sequence"/>
</dbReference>
<reference evidence="2 3" key="1">
    <citation type="submission" date="2016-10" db="EMBL/GenBank/DDBJ databases">
        <authorList>
            <person name="de Groot N.N."/>
        </authorList>
    </citation>
    <scope>NUCLEOTIDE SEQUENCE [LARGE SCALE GENOMIC DNA]</scope>
    <source>
        <strain evidence="2 3">DSM 19886</strain>
    </source>
</reference>
<gene>
    <name evidence="2" type="ORF">SAMN04488514_10541</name>
</gene>
<dbReference type="InterPro" id="IPR050486">
    <property type="entry name" value="Mannose-1P_guanyltransferase"/>
</dbReference>
<dbReference type="RefSeq" id="WP_089889049.1">
    <property type="nucleotide sequence ID" value="NZ_FNGV01000005.1"/>
</dbReference>
<dbReference type="Gene3D" id="3.90.550.10">
    <property type="entry name" value="Spore Coat Polysaccharide Biosynthesis Protein SpsA, Chain A"/>
    <property type="match status" value="1"/>
</dbReference>
<proteinExistence type="predicted"/>
<protein>
    <submittedName>
        <fullName evidence="2">Nucleotidyl transferase</fullName>
    </submittedName>
</protein>
<dbReference type="InterPro" id="IPR046342">
    <property type="entry name" value="CBS_dom_sf"/>
</dbReference>
<dbReference type="InterPro" id="IPR029044">
    <property type="entry name" value="Nucleotide-diphossugar_trans"/>
</dbReference>
<dbReference type="CDD" id="cd06426">
    <property type="entry name" value="NTP_transferase_like_2"/>
    <property type="match status" value="1"/>
</dbReference>
<dbReference type="InterPro" id="IPR005835">
    <property type="entry name" value="NTP_transferase_dom"/>
</dbReference>
<evidence type="ECO:0000313" key="3">
    <source>
        <dbReference type="Proteomes" id="UP000199440"/>
    </source>
</evidence>
<dbReference type="SUPFAM" id="SSF54631">
    <property type="entry name" value="CBS-domain pair"/>
    <property type="match status" value="1"/>
</dbReference>
<evidence type="ECO:0000259" key="1">
    <source>
        <dbReference type="Pfam" id="PF00483"/>
    </source>
</evidence>
<dbReference type="AlphaFoldDB" id="A0A1G9QHB8"/>
<dbReference type="Gene3D" id="3.10.580.10">
    <property type="entry name" value="CBS-domain"/>
    <property type="match status" value="1"/>
</dbReference>
<dbReference type="SUPFAM" id="SSF53448">
    <property type="entry name" value="Nucleotide-diphospho-sugar transferases"/>
    <property type="match status" value="1"/>
</dbReference>
<dbReference type="Pfam" id="PF00483">
    <property type="entry name" value="NTP_transferase"/>
    <property type="match status" value="1"/>
</dbReference>
<dbReference type="OrthoDB" id="9813880at2"/>